<proteinExistence type="predicted"/>
<feature type="domain" description="Major facilitator superfamily (MFS) profile" evidence="7">
    <location>
        <begin position="1"/>
        <end position="345"/>
    </location>
</feature>
<keyword evidence="4 6" id="KW-1133">Transmembrane helix</keyword>
<feature type="transmembrane region" description="Helical" evidence="6">
    <location>
        <begin position="324"/>
        <end position="343"/>
    </location>
</feature>
<dbReference type="EMBL" id="HBGN01026322">
    <property type="protein sequence ID" value="CAD9341704.1"/>
    <property type="molecule type" value="Transcribed_RNA"/>
</dbReference>
<dbReference type="PROSITE" id="PS50850">
    <property type="entry name" value="MFS"/>
    <property type="match status" value="1"/>
</dbReference>
<dbReference type="InterPro" id="IPR050189">
    <property type="entry name" value="MFS_Efflux_Transporters"/>
</dbReference>
<keyword evidence="2" id="KW-1003">Cell membrane</keyword>
<sequence>MIAGMAIIAASDFGTAVAPNLIFLLIARLGLGIGRAVSESGERGMLCDLASLVPELRGRALAAQQAVIALGIAIGAPLGGYVVEQYGVRASFLCVTAAALSAMVIYTFLDETVGKDVEREINGSSEVELSNEEETANWAKLLSDDQWRGLSLCQCGASFGFAAKIATIPVLAASILPGGAVGAGALLSAAGLSGLIGAPIGGWLTDRAGPRVSASLAGLVSASSLILVPVAMSPYLDLGTYDLAGGFNGSAAAFTALIIMWSIGASAQGPALTALAQELAPAGAEATAMALPRATGDGTYIVAPFILGLAADASAGVVPGAECAVAGTITLIGVIGLVLLSGLDNIGRVQPEAEA</sequence>
<dbReference type="AlphaFoldDB" id="A0A7S1ZKJ9"/>
<dbReference type="InterPro" id="IPR011701">
    <property type="entry name" value="MFS"/>
</dbReference>
<evidence type="ECO:0000256" key="5">
    <source>
        <dbReference type="ARBA" id="ARBA00023136"/>
    </source>
</evidence>
<feature type="transmembrane region" description="Helical" evidence="6">
    <location>
        <begin position="89"/>
        <end position="109"/>
    </location>
</feature>
<feature type="transmembrane region" description="Helical" evidence="6">
    <location>
        <begin position="6"/>
        <end position="26"/>
    </location>
</feature>
<dbReference type="GO" id="GO:0022857">
    <property type="term" value="F:transmembrane transporter activity"/>
    <property type="evidence" value="ECO:0007669"/>
    <property type="project" value="InterPro"/>
</dbReference>
<comment type="subcellular location">
    <subcellularLocation>
        <location evidence="1">Cell membrane</location>
        <topology evidence="1">Multi-pass membrane protein</topology>
    </subcellularLocation>
</comment>
<feature type="transmembrane region" description="Helical" evidence="6">
    <location>
        <begin position="216"/>
        <end position="235"/>
    </location>
</feature>
<feature type="transmembrane region" description="Helical" evidence="6">
    <location>
        <begin position="66"/>
        <end position="83"/>
    </location>
</feature>
<feature type="transmembrane region" description="Helical" evidence="6">
    <location>
        <begin position="247"/>
        <end position="267"/>
    </location>
</feature>
<dbReference type="InterPro" id="IPR036259">
    <property type="entry name" value="MFS_trans_sf"/>
</dbReference>
<organism evidence="8">
    <name type="scientific">Ditylum brightwellii</name>
    <dbReference type="NCBI Taxonomy" id="49249"/>
    <lineage>
        <taxon>Eukaryota</taxon>
        <taxon>Sar</taxon>
        <taxon>Stramenopiles</taxon>
        <taxon>Ochrophyta</taxon>
        <taxon>Bacillariophyta</taxon>
        <taxon>Mediophyceae</taxon>
        <taxon>Lithodesmiophycidae</taxon>
        <taxon>Lithodesmiales</taxon>
        <taxon>Lithodesmiaceae</taxon>
        <taxon>Ditylum</taxon>
    </lineage>
</organism>
<evidence type="ECO:0000256" key="4">
    <source>
        <dbReference type="ARBA" id="ARBA00022989"/>
    </source>
</evidence>
<dbReference type="Gene3D" id="1.20.1250.20">
    <property type="entry name" value="MFS general substrate transporter like domains"/>
    <property type="match status" value="1"/>
</dbReference>
<dbReference type="InterPro" id="IPR020846">
    <property type="entry name" value="MFS_dom"/>
</dbReference>
<evidence type="ECO:0000256" key="3">
    <source>
        <dbReference type="ARBA" id="ARBA00022692"/>
    </source>
</evidence>
<evidence type="ECO:0000256" key="2">
    <source>
        <dbReference type="ARBA" id="ARBA00022475"/>
    </source>
</evidence>
<reference evidence="8" key="1">
    <citation type="submission" date="2021-01" db="EMBL/GenBank/DDBJ databases">
        <authorList>
            <person name="Corre E."/>
            <person name="Pelletier E."/>
            <person name="Niang G."/>
            <person name="Scheremetjew M."/>
            <person name="Finn R."/>
            <person name="Kale V."/>
            <person name="Holt S."/>
            <person name="Cochrane G."/>
            <person name="Meng A."/>
            <person name="Brown T."/>
            <person name="Cohen L."/>
        </authorList>
    </citation>
    <scope>NUCLEOTIDE SEQUENCE</scope>
    <source>
        <strain evidence="8">Pop2</strain>
    </source>
</reference>
<dbReference type="GO" id="GO:0005886">
    <property type="term" value="C:plasma membrane"/>
    <property type="evidence" value="ECO:0007669"/>
    <property type="project" value="UniProtKB-SubCell"/>
</dbReference>
<dbReference type="SUPFAM" id="SSF103473">
    <property type="entry name" value="MFS general substrate transporter"/>
    <property type="match status" value="1"/>
</dbReference>
<feature type="transmembrane region" description="Helical" evidence="6">
    <location>
        <begin position="181"/>
        <end position="204"/>
    </location>
</feature>
<accession>A0A7S1ZKJ9</accession>
<evidence type="ECO:0000256" key="6">
    <source>
        <dbReference type="SAM" id="Phobius"/>
    </source>
</evidence>
<keyword evidence="3 6" id="KW-0812">Transmembrane</keyword>
<gene>
    <name evidence="8" type="ORF">DBRI1063_LOCUS16918</name>
</gene>
<evidence type="ECO:0000259" key="7">
    <source>
        <dbReference type="PROSITE" id="PS50850"/>
    </source>
</evidence>
<dbReference type="Pfam" id="PF07690">
    <property type="entry name" value="MFS_1"/>
    <property type="match status" value="1"/>
</dbReference>
<feature type="transmembrane region" description="Helical" evidence="6">
    <location>
        <begin position="299"/>
        <end position="318"/>
    </location>
</feature>
<evidence type="ECO:0000313" key="8">
    <source>
        <dbReference type="EMBL" id="CAD9341704.1"/>
    </source>
</evidence>
<dbReference type="PANTHER" id="PTHR43124">
    <property type="entry name" value="PURINE EFFLUX PUMP PBUE"/>
    <property type="match status" value="1"/>
</dbReference>
<name>A0A7S1ZKJ9_9STRA</name>
<protein>
    <recommendedName>
        <fullName evidence="7">Major facilitator superfamily (MFS) profile domain-containing protein</fullName>
    </recommendedName>
</protein>
<evidence type="ECO:0000256" key="1">
    <source>
        <dbReference type="ARBA" id="ARBA00004651"/>
    </source>
</evidence>
<dbReference type="PANTHER" id="PTHR43124:SF3">
    <property type="entry name" value="CHLORAMPHENICOL EFFLUX PUMP RV0191"/>
    <property type="match status" value="1"/>
</dbReference>
<keyword evidence="5 6" id="KW-0472">Membrane</keyword>